<evidence type="ECO:0000256" key="6">
    <source>
        <dbReference type="ARBA" id="ARBA00023136"/>
    </source>
</evidence>
<dbReference type="CDD" id="cd17324">
    <property type="entry name" value="MFS_NepI_like"/>
    <property type="match status" value="1"/>
</dbReference>
<keyword evidence="2" id="KW-0813">Transport</keyword>
<dbReference type="PANTHER" id="PTHR43124:SF10">
    <property type="entry name" value="PURINE EFFLUX PUMP PBUE"/>
    <property type="match status" value="1"/>
</dbReference>
<organism evidence="9 10">
    <name type="scientific">Rossellomorea aquimaris</name>
    <dbReference type="NCBI Taxonomy" id="189382"/>
    <lineage>
        <taxon>Bacteria</taxon>
        <taxon>Bacillati</taxon>
        <taxon>Bacillota</taxon>
        <taxon>Bacilli</taxon>
        <taxon>Bacillales</taxon>
        <taxon>Bacillaceae</taxon>
        <taxon>Rossellomorea</taxon>
    </lineage>
</organism>
<accession>A0A5D4UMU3</accession>
<reference evidence="9 10" key="1">
    <citation type="submission" date="2019-08" db="EMBL/GenBank/DDBJ databases">
        <title>Bacillus genomes from the desert of Cuatro Cienegas, Coahuila.</title>
        <authorList>
            <person name="Olmedo-Alvarez G."/>
        </authorList>
    </citation>
    <scope>NUCLEOTIDE SEQUENCE [LARGE SCALE GENOMIC DNA]</scope>
    <source>
        <strain evidence="9 10">CH87b_3T</strain>
    </source>
</reference>
<feature type="transmembrane region" description="Helical" evidence="7">
    <location>
        <begin position="96"/>
        <end position="118"/>
    </location>
</feature>
<evidence type="ECO:0000256" key="4">
    <source>
        <dbReference type="ARBA" id="ARBA00022692"/>
    </source>
</evidence>
<dbReference type="AlphaFoldDB" id="A0A5D4UMU3"/>
<evidence type="ECO:0000313" key="9">
    <source>
        <dbReference type="EMBL" id="TYS88488.1"/>
    </source>
</evidence>
<comment type="caution">
    <text evidence="9">The sequence shown here is derived from an EMBL/GenBank/DDBJ whole genome shotgun (WGS) entry which is preliminary data.</text>
</comment>
<feature type="transmembrane region" description="Helical" evidence="7">
    <location>
        <begin position="71"/>
        <end position="90"/>
    </location>
</feature>
<keyword evidence="3" id="KW-1003">Cell membrane</keyword>
<evidence type="ECO:0000259" key="8">
    <source>
        <dbReference type="PROSITE" id="PS50850"/>
    </source>
</evidence>
<dbReference type="EMBL" id="VTEZ01000001">
    <property type="protein sequence ID" value="TYS88488.1"/>
    <property type="molecule type" value="Genomic_DNA"/>
</dbReference>
<evidence type="ECO:0000256" key="5">
    <source>
        <dbReference type="ARBA" id="ARBA00022989"/>
    </source>
</evidence>
<keyword evidence="5 7" id="KW-1133">Transmembrane helix</keyword>
<evidence type="ECO:0000256" key="2">
    <source>
        <dbReference type="ARBA" id="ARBA00022448"/>
    </source>
</evidence>
<keyword evidence="6 7" id="KW-0472">Membrane</keyword>
<feature type="transmembrane region" description="Helical" evidence="7">
    <location>
        <begin position="159"/>
        <end position="180"/>
    </location>
</feature>
<dbReference type="InterPro" id="IPR036259">
    <property type="entry name" value="MFS_trans_sf"/>
</dbReference>
<dbReference type="RefSeq" id="WP_148967788.1">
    <property type="nucleotide sequence ID" value="NZ_JBNIKW010000001.1"/>
</dbReference>
<keyword evidence="4 7" id="KW-0812">Transmembrane</keyword>
<evidence type="ECO:0000256" key="1">
    <source>
        <dbReference type="ARBA" id="ARBA00004651"/>
    </source>
</evidence>
<dbReference type="InterPro" id="IPR020846">
    <property type="entry name" value="MFS_dom"/>
</dbReference>
<dbReference type="InterPro" id="IPR011701">
    <property type="entry name" value="MFS"/>
</dbReference>
<name>A0A5D4UMU3_9BACI</name>
<feature type="transmembrane region" description="Helical" evidence="7">
    <location>
        <begin position="230"/>
        <end position="252"/>
    </location>
</feature>
<comment type="subcellular location">
    <subcellularLocation>
        <location evidence="1">Cell membrane</location>
        <topology evidence="1">Multi-pass membrane protein</topology>
    </subcellularLocation>
</comment>
<dbReference type="Gene3D" id="1.20.1250.20">
    <property type="entry name" value="MFS general substrate transporter like domains"/>
    <property type="match status" value="2"/>
</dbReference>
<dbReference type="InterPro" id="IPR050189">
    <property type="entry name" value="MFS_Efflux_Transporters"/>
</dbReference>
<evidence type="ECO:0000313" key="10">
    <source>
        <dbReference type="Proteomes" id="UP000324269"/>
    </source>
</evidence>
<protein>
    <submittedName>
        <fullName evidence="9">MFS transporter</fullName>
    </submittedName>
</protein>
<dbReference type="Pfam" id="PF07690">
    <property type="entry name" value="MFS_1"/>
    <property type="match status" value="1"/>
</dbReference>
<dbReference type="PROSITE" id="PS50850">
    <property type="entry name" value="MFS"/>
    <property type="match status" value="1"/>
</dbReference>
<feature type="transmembrane region" description="Helical" evidence="7">
    <location>
        <begin position="360"/>
        <end position="378"/>
    </location>
</feature>
<feature type="transmembrane region" description="Helical" evidence="7">
    <location>
        <begin position="130"/>
        <end position="153"/>
    </location>
</feature>
<dbReference type="GO" id="GO:0022857">
    <property type="term" value="F:transmembrane transporter activity"/>
    <property type="evidence" value="ECO:0007669"/>
    <property type="project" value="InterPro"/>
</dbReference>
<proteinExistence type="predicted"/>
<sequence length="389" mass="41781">MNRFAIYLLALGAFGVGTAEFVVSGILEMISGDLGVSISMTGQLVTIYALSHAIGALVLVMLTAKYERKKVLMFSMLVFVIGNIIAFFSINFGVLMFSRIVLAMSGGLYFVVATSYAAQLAQSTKRGSAIATVITGFTVSLILGVPIGTLIAAYMDWRYIFLFIAVVTLFNLVLLNKFIPKLAGNKPTSLKQQLSLILDKQIITGLLTTVFWILGYTMVFTYIAPLLSSLAGFSIEEISTALLVLGLFAFIGSRVGGYAVDRWGPVRTISVSLIVHSIILLIFTSISTSTVGVLLAIVIWGTSAWLTTPANQFYLISLKPQSSEIVLSFNTALMNIGMTLGAGLGGVVIEYTSVLNLGRIAGLTVLLALLTASISFGLDKRRKENFVNS</sequence>
<evidence type="ECO:0000256" key="3">
    <source>
        <dbReference type="ARBA" id="ARBA00022475"/>
    </source>
</evidence>
<dbReference type="Proteomes" id="UP000324269">
    <property type="component" value="Unassembled WGS sequence"/>
</dbReference>
<dbReference type="OrthoDB" id="337363at2"/>
<dbReference type="PANTHER" id="PTHR43124">
    <property type="entry name" value="PURINE EFFLUX PUMP PBUE"/>
    <property type="match status" value="1"/>
</dbReference>
<dbReference type="SUPFAM" id="SSF103473">
    <property type="entry name" value="MFS general substrate transporter"/>
    <property type="match status" value="1"/>
</dbReference>
<feature type="transmembrane region" description="Helical" evidence="7">
    <location>
        <begin position="201"/>
        <end position="224"/>
    </location>
</feature>
<feature type="transmembrane region" description="Helical" evidence="7">
    <location>
        <begin position="43"/>
        <end position="64"/>
    </location>
</feature>
<feature type="domain" description="Major facilitator superfamily (MFS) profile" evidence="8">
    <location>
        <begin position="5"/>
        <end position="383"/>
    </location>
</feature>
<feature type="transmembrane region" description="Helical" evidence="7">
    <location>
        <begin position="327"/>
        <end position="348"/>
    </location>
</feature>
<gene>
    <name evidence="9" type="ORF">FZC85_03420</name>
</gene>
<evidence type="ECO:0000256" key="7">
    <source>
        <dbReference type="SAM" id="Phobius"/>
    </source>
</evidence>
<dbReference type="GO" id="GO:0005886">
    <property type="term" value="C:plasma membrane"/>
    <property type="evidence" value="ECO:0007669"/>
    <property type="project" value="UniProtKB-SubCell"/>
</dbReference>